<dbReference type="OrthoDB" id="7832001at2759"/>
<evidence type="ECO:0000313" key="5">
    <source>
        <dbReference type="Proteomes" id="UP000230069"/>
    </source>
</evidence>
<accession>A0A2G5D9N9</accession>
<keyword evidence="1" id="KW-0479">Metal-binding</keyword>
<dbReference type="AlphaFoldDB" id="A0A2G5D9N9"/>
<dbReference type="PANTHER" id="PTHR43808:SF3">
    <property type="entry name" value="ACETYLORNITHINE DEACETYLASE"/>
    <property type="match status" value="1"/>
</dbReference>
<dbReference type="EMBL" id="KZ305043">
    <property type="protein sequence ID" value="PIA39927.1"/>
    <property type="molecule type" value="Genomic_DNA"/>
</dbReference>
<dbReference type="Proteomes" id="UP000230069">
    <property type="component" value="Unassembled WGS sequence"/>
</dbReference>
<reference evidence="4 5" key="1">
    <citation type="submission" date="2017-09" db="EMBL/GenBank/DDBJ databases">
        <title>WGS assembly of Aquilegia coerulea Goldsmith.</title>
        <authorList>
            <person name="Hodges S."/>
            <person name="Kramer E."/>
            <person name="Nordborg M."/>
            <person name="Tomkins J."/>
            <person name="Borevitz J."/>
            <person name="Derieg N."/>
            <person name="Yan J."/>
            <person name="Mihaltcheva S."/>
            <person name="Hayes R.D."/>
            <person name="Rokhsar D."/>
        </authorList>
    </citation>
    <scope>NUCLEOTIDE SEQUENCE [LARGE SCALE GENOMIC DNA]</scope>
    <source>
        <strain evidence="5">cv. Goldsmith</strain>
    </source>
</reference>
<name>A0A2G5D9N9_AQUCA</name>
<dbReference type="InterPro" id="IPR011650">
    <property type="entry name" value="Peptidase_M20_dimer"/>
</dbReference>
<evidence type="ECO:0000256" key="1">
    <source>
        <dbReference type="ARBA" id="ARBA00022723"/>
    </source>
</evidence>
<protein>
    <recommendedName>
        <fullName evidence="3">Peptidase M20 dimerisation domain-containing protein</fullName>
    </recommendedName>
</protein>
<dbReference type="SUPFAM" id="SSF55031">
    <property type="entry name" value="Bacterial exopeptidase dimerisation domain"/>
    <property type="match status" value="1"/>
</dbReference>
<dbReference type="InterPro" id="IPR036264">
    <property type="entry name" value="Bact_exopeptidase_dim_dom"/>
</dbReference>
<dbReference type="PANTHER" id="PTHR43808">
    <property type="entry name" value="ACETYLORNITHINE DEACETYLASE"/>
    <property type="match status" value="1"/>
</dbReference>
<gene>
    <name evidence="4" type="ORF">AQUCO_02600400v1</name>
</gene>
<dbReference type="InterPro" id="IPR050072">
    <property type="entry name" value="Peptidase_M20A"/>
</dbReference>
<dbReference type="SUPFAM" id="SSF53187">
    <property type="entry name" value="Zn-dependent exopeptidases"/>
    <property type="match status" value="1"/>
</dbReference>
<sequence length="272" mass="30607">MILEFFSKHDSDGFTLGIERKESIEERIAVRVCFKAIGEAVADLDLRNEEIYKSLGERRTRRKEAINPLELAMEALQEIQLRFYRDFPPHPKEEIYGFATPSTIKPTQWSYPGGGVNQIPGECTISGDVRLTPFYNIEDVTKKLQEYVDDINANIEKLGTRGPVSKYVLPDENLRGSYGEAPMTGVACNLDSRGFHVLCKATKDVVGHVKPYSITGSLPLIRELQDEGFDVQTAGYGLMATYHAKNEYCLFSDMSQGFEVFVSVISQLEDDN</sequence>
<evidence type="ECO:0000313" key="4">
    <source>
        <dbReference type="EMBL" id="PIA39927.1"/>
    </source>
</evidence>
<organism evidence="4 5">
    <name type="scientific">Aquilegia coerulea</name>
    <name type="common">Rocky mountain columbine</name>
    <dbReference type="NCBI Taxonomy" id="218851"/>
    <lineage>
        <taxon>Eukaryota</taxon>
        <taxon>Viridiplantae</taxon>
        <taxon>Streptophyta</taxon>
        <taxon>Embryophyta</taxon>
        <taxon>Tracheophyta</taxon>
        <taxon>Spermatophyta</taxon>
        <taxon>Magnoliopsida</taxon>
        <taxon>Ranunculales</taxon>
        <taxon>Ranunculaceae</taxon>
        <taxon>Thalictroideae</taxon>
        <taxon>Aquilegia</taxon>
    </lineage>
</organism>
<evidence type="ECO:0000259" key="3">
    <source>
        <dbReference type="Pfam" id="PF07687"/>
    </source>
</evidence>
<proteinExistence type="predicted"/>
<dbReference type="Gene3D" id="3.30.70.360">
    <property type="match status" value="1"/>
</dbReference>
<dbReference type="Pfam" id="PF07687">
    <property type="entry name" value="M20_dimer"/>
    <property type="match status" value="1"/>
</dbReference>
<evidence type="ECO:0000256" key="2">
    <source>
        <dbReference type="ARBA" id="ARBA00022801"/>
    </source>
</evidence>
<dbReference type="GO" id="GO:0016787">
    <property type="term" value="F:hydrolase activity"/>
    <property type="evidence" value="ECO:0007669"/>
    <property type="project" value="UniProtKB-KW"/>
</dbReference>
<keyword evidence="5" id="KW-1185">Reference proteome</keyword>
<feature type="domain" description="Peptidase M20 dimerisation" evidence="3">
    <location>
        <begin position="64"/>
        <end position="154"/>
    </location>
</feature>
<keyword evidence="2" id="KW-0378">Hydrolase</keyword>